<dbReference type="Gene3D" id="4.10.240.10">
    <property type="entry name" value="Zn(2)-C6 fungal-type DNA-binding domain"/>
    <property type="match status" value="1"/>
</dbReference>
<evidence type="ECO:0000259" key="7">
    <source>
        <dbReference type="PROSITE" id="PS00463"/>
    </source>
</evidence>
<proteinExistence type="predicted"/>
<accession>A0A0D1ZDR9</accession>
<evidence type="ECO:0000256" key="4">
    <source>
        <dbReference type="ARBA" id="ARBA00023163"/>
    </source>
</evidence>
<evidence type="ECO:0000313" key="9">
    <source>
        <dbReference type="Proteomes" id="UP000053328"/>
    </source>
</evidence>
<dbReference type="PANTHER" id="PTHR31845:SF32">
    <property type="entry name" value="MISCELLANEOUS ZN(II)2CYS6 TRANSCRIPTION FACTOR (EUROFUNG)-RELATED"/>
    <property type="match status" value="1"/>
</dbReference>
<dbReference type="GO" id="GO:0000981">
    <property type="term" value="F:DNA-binding transcription factor activity, RNA polymerase II-specific"/>
    <property type="evidence" value="ECO:0007669"/>
    <property type="project" value="InterPro"/>
</dbReference>
<keyword evidence="3" id="KW-0238">DNA-binding</keyword>
<organism evidence="8 9">
    <name type="scientific">Exophiala spinifera</name>
    <dbReference type="NCBI Taxonomy" id="91928"/>
    <lineage>
        <taxon>Eukaryota</taxon>
        <taxon>Fungi</taxon>
        <taxon>Dikarya</taxon>
        <taxon>Ascomycota</taxon>
        <taxon>Pezizomycotina</taxon>
        <taxon>Eurotiomycetes</taxon>
        <taxon>Chaetothyriomycetidae</taxon>
        <taxon>Chaetothyriales</taxon>
        <taxon>Herpotrichiellaceae</taxon>
        <taxon>Exophiala</taxon>
    </lineage>
</organism>
<dbReference type="PANTHER" id="PTHR31845">
    <property type="entry name" value="FINGER DOMAIN PROTEIN, PUTATIVE-RELATED"/>
    <property type="match status" value="1"/>
</dbReference>
<dbReference type="InterPro" id="IPR051089">
    <property type="entry name" value="prtT"/>
</dbReference>
<dbReference type="GO" id="GO:0005634">
    <property type="term" value="C:nucleus"/>
    <property type="evidence" value="ECO:0007669"/>
    <property type="project" value="UniProtKB-SubCell"/>
</dbReference>
<dbReference type="GO" id="GO:0000976">
    <property type="term" value="F:transcription cis-regulatory region binding"/>
    <property type="evidence" value="ECO:0007669"/>
    <property type="project" value="TreeGrafter"/>
</dbReference>
<dbReference type="InterPro" id="IPR001138">
    <property type="entry name" value="Zn2Cys6_DnaBD"/>
</dbReference>
<keyword evidence="9" id="KW-1185">Reference proteome</keyword>
<comment type="subcellular location">
    <subcellularLocation>
        <location evidence="1">Nucleus</location>
    </subcellularLocation>
</comment>
<protein>
    <recommendedName>
        <fullName evidence="7">Zn(2)-C6 fungal-type domain-containing protein</fullName>
    </recommendedName>
</protein>
<dbReference type="PROSITE" id="PS00463">
    <property type="entry name" value="ZN2_CY6_FUNGAL_1"/>
    <property type="match status" value="1"/>
</dbReference>
<sequence>MTSTASFPPTPSSVARPASYGQSCTNCAKSKCKCLRRPGRVECERCFRLHKQCHAADSIRKRHANRDATSRISLLEERLNEVTSLLQSVTSSGDGARTRDSTARPSRPQAVESVSALEDNYIPGGVAMSIANLSPVSMASAVGKDLDLPFEEAEKCVDVFRTQMLRFFAFVHLPPDYTATKIRQHRPFLYLCIVAVVTKSTTKKMSLFKEIRRIVAHRMILDDASEPDVDLLLGLLTYLTWGNEHLLINYPKMLSRLTHMAMMIVFDLRLNKPFHLNPNLLPKVGGFTDRTHQLTGRMDARPTLEERRAVLGCFVMASTVATHLTNVDAMQWNEYMEQCVQVLSEKKESPLDDLLLAQVRFHRLSQRLQPAAWCYEDIGNPDSKVPVAFYFKALELNVQRTMEGLSPQAQKDGVVLACKYHAELSVCEMALSQLTSTSSNIGFEPIDALYACLNTVKLAFDQFFQIPISEYFAVSFPIFTQFTRSIAVLYKLTILDHPSWDIALVRSTVDLILVLDRLLNNLEQARHVCFDGTDNNVATRTIKGFTAVRLWCGSKLSAPAPLGLDMEPGDEVGVFADTSTIDGLDDVWLREILASWSD</sequence>
<dbReference type="Proteomes" id="UP000053328">
    <property type="component" value="Unassembled WGS sequence"/>
</dbReference>
<evidence type="ECO:0000256" key="5">
    <source>
        <dbReference type="ARBA" id="ARBA00023242"/>
    </source>
</evidence>
<dbReference type="STRING" id="91928.A0A0D1ZDR9"/>
<dbReference type="HOGENOM" id="CLU_006524_7_0_1"/>
<keyword evidence="2" id="KW-0805">Transcription regulation</keyword>
<keyword evidence="4" id="KW-0804">Transcription</keyword>
<dbReference type="InterPro" id="IPR036864">
    <property type="entry name" value="Zn2-C6_fun-type_DNA-bd_sf"/>
</dbReference>
<dbReference type="GeneID" id="27337525"/>
<feature type="region of interest" description="Disordered" evidence="6">
    <location>
        <begin position="1"/>
        <end position="23"/>
    </location>
</feature>
<evidence type="ECO:0000256" key="3">
    <source>
        <dbReference type="ARBA" id="ARBA00023125"/>
    </source>
</evidence>
<evidence type="ECO:0000313" key="8">
    <source>
        <dbReference type="EMBL" id="KIW11142.1"/>
    </source>
</evidence>
<name>A0A0D1ZDR9_9EURO</name>
<evidence type="ECO:0000256" key="6">
    <source>
        <dbReference type="SAM" id="MobiDB-lite"/>
    </source>
</evidence>
<dbReference type="EMBL" id="KN847499">
    <property type="protein sequence ID" value="KIW11142.1"/>
    <property type="molecule type" value="Genomic_DNA"/>
</dbReference>
<reference evidence="8 9" key="1">
    <citation type="submission" date="2015-01" db="EMBL/GenBank/DDBJ databases">
        <title>The Genome Sequence of Exophiala spinifera CBS89968.</title>
        <authorList>
            <consortium name="The Broad Institute Genomics Platform"/>
            <person name="Cuomo C."/>
            <person name="de Hoog S."/>
            <person name="Gorbushina A."/>
            <person name="Stielow B."/>
            <person name="Teixiera M."/>
            <person name="Abouelleil A."/>
            <person name="Chapman S.B."/>
            <person name="Priest M."/>
            <person name="Young S.K."/>
            <person name="Wortman J."/>
            <person name="Nusbaum C."/>
            <person name="Birren B."/>
        </authorList>
    </citation>
    <scope>NUCLEOTIDE SEQUENCE [LARGE SCALE GENOMIC DNA]</scope>
    <source>
        <strain evidence="8 9">CBS 89968</strain>
    </source>
</reference>
<evidence type="ECO:0000256" key="1">
    <source>
        <dbReference type="ARBA" id="ARBA00004123"/>
    </source>
</evidence>
<feature type="region of interest" description="Disordered" evidence="6">
    <location>
        <begin position="87"/>
        <end position="110"/>
    </location>
</feature>
<keyword evidence="5" id="KW-0539">Nucleus</keyword>
<feature type="domain" description="Zn(2)-C6 fungal-type" evidence="7">
    <location>
        <begin position="23"/>
        <end position="53"/>
    </location>
</feature>
<dbReference type="OrthoDB" id="4119599at2759"/>
<gene>
    <name evidence="8" type="ORF">PV08_10442</name>
</gene>
<dbReference type="RefSeq" id="XP_016231358.1">
    <property type="nucleotide sequence ID" value="XM_016384756.1"/>
</dbReference>
<evidence type="ECO:0000256" key="2">
    <source>
        <dbReference type="ARBA" id="ARBA00023015"/>
    </source>
</evidence>
<dbReference type="GO" id="GO:0008270">
    <property type="term" value="F:zinc ion binding"/>
    <property type="evidence" value="ECO:0007669"/>
    <property type="project" value="InterPro"/>
</dbReference>
<dbReference type="VEuPathDB" id="FungiDB:PV08_10442"/>
<dbReference type="AlphaFoldDB" id="A0A0D1ZDR9"/>